<name>A0A0N5AIT9_9BILA</name>
<keyword evidence="2" id="KW-1185">Reference proteome</keyword>
<dbReference type="WBParaSite" id="SMUV_0000434801-mRNA-1">
    <property type="protein sequence ID" value="SMUV_0000434801-mRNA-1"/>
    <property type="gene ID" value="SMUV_0000434801"/>
</dbReference>
<protein>
    <submittedName>
        <fullName evidence="3">SoHo domain-containing protein</fullName>
    </submittedName>
</protein>
<dbReference type="Proteomes" id="UP000046393">
    <property type="component" value="Unplaced"/>
</dbReference>
<organism evidence="2 3">
    <name type="scientific">Syphacia muris</name>
    <dbReference type="NCBI Taxonomy" id="451379"/>
    <lineage>
        <taxon>Eukaryota</taxon>
        <taxon>Metazoa</taxon>
        <taxon>Ecdysozoa</taxon>
        <taxon>Nematoda</taxon>
        <taxon>Chromadorea</taxon>
        <taxon>Rhabditida</taxon>
        <taxon>Spirurina</taxon>
        <taxon>Oxyuridomorpha</taxon>
        <taxon>Oxyuroidea</taxon>
        <taxon>Oxyuridae</taxon>
        <taxon>Syphacia</taxon>
    </lineage>
</organism>
<accession>A0A0N5AIT9</accession>
<feature type="region of interest" description="Disordered" evidence="1">
    <location>
        <begin position="193"/>
        <end position="219"/>
    </location>
</feature>
<evidence type="ECO:0000313" key="3">
    <source>
        <dbReference type="WBParaSite" id="SMUV_0000434801-mRNA-1"/>
    </source>
</evidence>
<evidence type="ECO:0000256" key="1">
    <source>
        <dbReference type="SAM" id="MobiDB-lite"/>
    </source>
</evidence>
<evidence type="ECO:0000313" key="2">
    <source>
        <dbReference type="Proteomes" id="UP000046393"/>
    </source>
</evidence>
<reference evidence="3" key="1">
    <citation type="submission" date="2017-02" db="UniProtKB">
        <authorList>
            <consortium name="WormBaseParasite"/>
        </authorList>
    </citation>
    <scope>IDENTIFICATION</scope>
</reference>
<dbReference type="AlphaFoldDB" id="A0A0N5AIT9"/>
<sequence>MPVATEAAAELIRQQSAMCSFTESVDDDLPPAPELPPSLDIDYQYSKTMSNENSLSTKIDEMTKQFNNDVKNIEYDKSLGATQKYPLVVSGPGRVDAEQELHESLIDGVNDSSPDSDVEVHNLFQANTQKAPVKKVSKQVFSRKYANSLSNSMHNDLIRKCSMSALQRPRPTTPTSWSAIENYVEECSASTSDNVKAGQSHPPKMHVVIPSKDQPPHAMHRRRKSSMSWSDFYETMSSQMPPQARSTSVSGRSTPIQQYYDDIIEQDPSYRDIAPPKPVVHRRTSTEWENFEAMSKYPSRNSQLSRLEMLLPS</sequence>
<proteinExistence type="predicted"/>
<dbReference type="STRING" id="451379.A0A0N5AIT9"/>